<feature type="region of interest" description="Disordered" evidence="2">
    <location>
        <begin position="48"/>
        <end position="67"/>
    </location>
</feature>
<feature type="compositionally biased region" description="Basic and acidic residues" evidence="2">
    <location>
        <begin position="410"/>
        <end position="419"/>
    </location>
</feature>
<feature type="non-terminal residue" evidence="4">
    <location>
        <position position="1"/>
    </location>
</feature>
<feature type="compositionally biased region" description="Low complexity" evidence="2">
    <location>
        <begin position="655"/>
        <end position="666"/>
    </location>
</feature>
<dbReference type="EMBL" id="CATQJA010002650">
    <property type="protein sequence ID" value="CAJ0577307.1"/>
    <property type="molecule type" value="Genomic_DNA"/>
</dbReference>
<dbReference type="PROSITE" id="PS00028">
    <property type="entry name" value="ZINC_FINGER_C2H2_1"/>
    <property type="match status" value="2"/>
</dbReference>
<sequence>MNRQDASLNGQTPGTSSTLLPVKEEPPSFDVLTEEGWAALEERHRIIRQNDKARKLAQRPESTEERLQRLGYEEDWKRARRYVAASRESAKERQQKELESARAIYLAKLSQESAEEREARRKMGQDRARAAERTEIDHEVKPGRSAEALKKQFLEEFPPKAKVIFPCPSMICAYTSDRIEQIRLHVKARHPGLNPSYPAYSAPALNVPAPPPIRRGKLPCPGCGQFFMSTRTLSRHLKRMHGLMYKGCVKCPKCQTGVRSHEVLVEHFAKEHDPEATLEKATLESEDAFRLWFDELETRADSSFQVRDSDDISRRYRCKVESTGISKARKKGAESKEPEYCTAFLNVRKLDDGKMAVKYCTHHFHAPKFDSTIPADTGDFYDDTPLNDPSDLPTAPEVPLRTPGKPKTGNQEKPEEAKHREMAIKNAQALLTLLKRSKPGPVHKNANEELENILQKLRSADKATNSTSASSSKPTRKRGATKAAKTPHRRETCADPEDYEDLRMYGPQNGIDDVGAPKISARRQETLEERLWELKPPDRRRPRIKSGIAKTRIGVGYEGKLNSSFEPKNSYLPEPAVEAEFRTYPPSTSGTFPPASTASLQLNATAKLVVPKPEAFDLNMASPPKKRTLPIQIKIEADELEQIGEWTPMDALEGPSTSKTIPSISSLPELPAVDDFREAPKPPRQPEHRRVPLTSIEYARLARINKFVAWRRKVPCAPYASQYEQKSRKDPKISQEAIVKPVMQEWGKGLDQKSQDRLLDPLTSKVIRRVGPTPTARTRRPILDADYCHKVLNDIAKRGVQDRQKEQDRQEKIERLRKWRNVNFVGIDLNSKEIKDCFIKALHPQEFGISLPKNELLNPVEKKRSPGDDYFVKIAIDKEEIAKCFLAPIRKPDDTFVLTAAESKMERWARVAQQRMGEKKPEELQRYTPEEDDGLIYADEE</sequence>
<dbReference type="PANTHER" id="PTHR33936:SF24">
    <property type="entry name" value="C2H2-TYPE DOMAIN-CONTAINING PROTEIN"/>
    <property type="match status" value="1"/>
</dbReference>
<evidence type="ECO:0000256" key="1">
    <source>
        <dbReference type="PROSITE-ProRule" id="PRU00042"/>
    </source>
</evidence>
<keyword evidence="1" id="KW-0863">Zinc-finger</keyword>
<comment type="caution">
    <text evidence="4">The sequence shown here is derived from an EMBL/GenBank/DDBJ whole genome shotgun (WGS) entry which is preliminary data.</text>
</comment>
<dbReference type="PROSITE" id="PS50157">
    <property type="entry name" value="ZINC_FINGER_C2H2_2"/>
    <property type="match status" value="1"/>
</dbReference>
<feature type="compositionally biased region" description="Basic residues" evidence="2">
    <location>
        <begin position="474"/>
        <end position="488"/>
    </location>
</feature>
<organism evidence="4 5">
    <name type="scientific">Mesorhabditis spiculigera</name>
    <dbReference type="NCBI Taxonomy" id="96644"/>
    <lineage>
        <taxon>Eukaryota</taxon>
        <taxon>Metazoa</taxon>
        <taxon>Ecdysozoa</taxon>
        <taxon>Nematoda</taxon>
        <taxon>Chromadorea</taxon>
        <taxon>Rhabditida</taxon>
        <taxon>Rhabditina</taxon>
        <taxon>Rhabditomorpha</taxon>
        <taxon>Rhabditoidea</taxon>
        <taxon>Rhabditidae</taxon>
        <taxon>Mesorhabditinae</taxon>
        <taxon>Mesorhabditis</taxon>
    </lineage>
</organism>
<dbReference type="GO" id="GO:0008270">
    <property type="term" value="F:zinc ion binding"/>
    <property type="evidence" value="ECO:0007669"/>
    <property type="project" value="UniProtKB-KW"/>
</dbReference>
<gene>
    <name evidence="4" type="ORF">MSPICULIGERA_LOCUS15584</name>
</gene>
<keyword evidence="5" id="KW-1185">Reference proteome</keyword>
<reference evidence="4" key="1">
    <citation type="submission" date="2023-06" db="EMBL/GenBank/DDBJ databases">
        <authorList>
            <person name="Delattre M."/>
        </authorList>
    </citation>
    <scope>NUCLEOTIDE SEQUENCE</scope>
    <source>
        <strain evidence="4">AF72</strain>
    </source>
</reference>
<feature type="region of interest" description="Disordered" evidence="2">
    <location>
        <begin position="374"/>
        <end position="419"/>
    </location>
</feature>
<feature type="region of interest" description="Disordered" evidence="2">
    <location>
        <begin position="458"/>
        <end position="493"/>
    </location>
</feature>
<feature type="compositionally biased region" description="Polar residues" evidence="2">
    <location>
        <begin position="1"/>
        <end position="19"/>
    </location>
</feature>
<evidence type="ECO:0000256" key="2">
    <source>
        <dbReference type="SAM" id="MobiDB-lite"/>
    </source>
</evidence>
<dbReference type="Gene3D" id="3.30.160.60">
    <property type="entry name" value="Classic Zinc Finger"/>
    <property type="match status" value="1"/>
</dbReference>
<proteinExistence type="predicted"/>
<evidence type="ECO:0000313" key="4">
    <source>
        <dbReference type="EMBL" id="CAJ0577307.1"/>
    </source>
</evidence>
<feature type="region of interest" description="Disordered" evidence="2">
    <location>
        <begin position="912"/>
        <end position="941"/>
    </location>
</feature>
<feature type="compositionally biased region" description="Basic and acidic residues" evidence="2">
    <location>
        <begin position="916"/>
        <end position="929"/>
    </location>
</feature>
<dbReference type="AlphaFoldDB" id="A0AA36G3W5"/>
<keyword evidence="1" id="KW-0862">Zinc</keyword>
<evidence type="ECO:0000313" key="5">
    <source>
        <dbReference type="Proteomes" id="UP001177023"/>
    </source>
</evidence>
<dbReference type="SMART" id="SM00355">
    <property type="entry name" value="ZnF_C2H2"/>
    <property type="match status" value="3"/>
</dbReference>
<evidence type="ECO:0000259" key="3">
    <source>
        <dbReference type="PROSITE" id="PS50157"/>
    </source>
</evidence>
<feature type="region of interest" description="Disordered" evidence="2">
    <location>
        <begin position="1"/>
        <end position="26"/>
    </location>
</feature>
<feature type="compositionally biased region" description="Low complexity" evidence="2">
    <location>
        <begin position="462"/>
        <end position="473"/>
    </location>
</feature>
<feature type="region of interest" description="Disordered" evidence="2">
    <location>
        <begin position="114"/>
        <end position="137"/>
    </location>
</feature>
<accession>A0AA36G3W5</accession>
<feature type="compositionally biased region" description="Basic and acidic residues" evidence="2">
    <location>
        <begin position="674"/>
        <end position="689"/>
    </location>
</feature>
<keyword evidence="1" id="KW-0479">Metal-binding</keyword>
<protein>
    <recommendedName>
        <fullName evidence="3">C2H2-type domain-containing protein</fullName>
    </recommendedName>
</protein>
<dbReference type="InterPro" id="IPR052797">
    <property type="entry name" value="RegFact_GeneExpr_CellDeath"/>
</dbReference>
<feature type="domain" description="C2H2-type" evidence="3">
    <location>
        <begin position="218"/>
        <end position="241"/>
    </location>
</feature>
<feature type="compositionally biased region" description="Acidic residues" evidence="2">
    <location>
        <begin position="930"/>
        <end position="941"/>
    </location>
</feature>
<dbReference type="PANTHER" id="PTHR33936">
    <property type="entry name" value="PROTEIN CBG17840"/>
    <property type="match status" value="1"/>
</dbReference>
<name>A0AA36G3W5_9BILA</name>
<feature type="region of interest" description="Disordered" evidence="2">
    <location>
        <begin position="649"/>
        <end position="689"/>
    </location>
</feature>
<dbReference type="InterPro" id="IPR013087">
    <property type="entry name" value="Znf_C2H2_type"/>
</dbReference>
<dbReference type="Proteomes" id="UP001177023">
    <property type="component" value="Unassembled WGS sequence"/>
</dbReference>